<feature type="region of interest" description="Disordered" evidence="1">
    <location>
        <begin position="1"/>
        <end position="31"/>
    </location>
</feature>
<accession>A0A8J5IAV1</accession>
<evidence type="ECO:0000313" key="2">
    <source>
        <dbReference type="EMBL" id="KAG6941801.1"/>
    </source>
</evidence>
<name>A0A8J5IAV1_9STRA</name>
<proteinExistence type="predicted"/>
<dbReference type="Proteomes" id="UP000709295">
    <property type="component" value="Unassembled WGS sequence"/>
</dbReference>
<feature type="compositionally biased region" description="Pro residues" evidence="1">
    <location>
        <begin position="1"/>
        <end position="11"/>
    </location>
</feature>
<gene>
    <name evidence="2" type="ORF">JG688_00018474</name>
</gene>
<evidence type="ECO:0000313" key="3">
    <source>
        <dbReference type="Proteomes" id="UP000709295"/>
    </source>
</evidence>
<dbReference type="AlphaFoldDB" id="A0A8J5IAV1"/>
<reference evidence="2" key="1">
    <citation type="submission" date="2021-01" db="EMBL/GenBank/DDBJ databases">
        <title>Phytophthora aleatoria, a newly-described species from Pinus radiata is distinct from Phytophthora cactorum isolates based on comparative genomics.</title>
        <authorList>
            <person name="Mcdougal R."/>
            <person name="Panda P."/>
            <person name="Williams N."/>
            <person name="Studholme D.J."/>
        </authorList>
    </citation>
    <scope>NUCLEOTIDE SEQUENCE</scope>
    <source>
        <strain evidence="2">NZFS 4037</strain>
    </source>
</reference>
<evidence type="ECO:0000256" key="1">
    <source>
        <dbReference type="SAM" id="MobiDB-lite"/>
    </source>
</evidence>
<dbReference type="EMBL" id="JAENGY010003422">
    <property type="protein sequence ID" value="KAG6941801.1"/>
    <property type="molecule type" value="Genomic_DNA"/>
</dbReference>
<protein>
    <submittedName>
        <fullName evidence="2">Uncharacterized protein</fullName>
    </submittedName>
</protein>
<keyword evidence="3" id="KW-1185">Reference proteome</keyword>
<comment type="caution">
    <text evidence="2">The sequence shown here is derived from an EMBL/GenBank/DDBJ whole genome shotgun (WGS) entry which is preliminary data.</text>
</comment>
<feature type="non-terminal residue" evidence="2">
    <location>
        <position position="1"/>
    </location>
</feature>
<sequence>YSTHEPSPPPSKKTKTIEQSGADESDVSAEYAEPNEFATVVVSNAALREEYEPRRRNSRLLDELRSMENEEYTIGTWWRHCDRVQPFSPGMISTSTSTSTRRSTM</sequence>
<organism evidence="2 3">
    <name type="scientific">Phytophthora aleatoria</name>
    <dbReference type="NCBI Taxonomy" id="2496075"/>
    <lineage>
        <taxon>Eukaryota</taxon>
        <taxon>Sar</taxon>
        <taxon>Stramenopiles</taxon>
        <taxon>Oomycota</taxon>
        <taxon>Peronosporomycetes</taxon>
        <taxon>Peronosporales</taxon>
        <taxon>Peronosporaceae</taxon>
        <taxon>Phytophthora</taxon>
    </lineage>
</organism>